<dbReference type="PROSITE" id="PS50011">
    <property type="entry name" value="PROTEIN_KINASE_DOM"/>
    <property type="match status" value="1"/>
</dbReference>
<dbReference type="Gene3D" id="1.10.510.10">
    <property type="entry name" value="Transferase(Phosphotransferase) domain 1"/>
    <property type="match status" value="1"/>
</dbReference>
<dbReference type="InterPro" id="IPR054344">
    <property type="entry name" value="TY-Chap_N"/>
</dbReference>
<keyword evidence="5 10" id="KW-0418">Kinase</keyword>
<accession>A0A7K1KWT5</accession>
<gene>
    <name evidence="10" type="ORF">GNZ18_08655</name>
</gene>
<evidence type="ECO:0000256" key="6">
    <source>
        <dbReference type="ARBA" id="ARBA00022840"/>
    </source>
</evidence>
<evidence type="ECO:0000313" key="10">
    <source>
        <dbReference type="EMBL" id="MUN36664.1"/>
    </source>
</evidence>
<comment type="caution">
    <text evidence="10">The sequence shown here is derived from an EMBL/GenBank/DDBJ whole genome shotgun (WGS) entry which is preliminary data.</text>
</comment>
<evidence type="ECO:0000256" key="3">
    <source>
        <dbReference type="ARBA" id="ARBA00022679"/>
    </source>
</evidence>
<dbReference type="CDD" id="cd14014">
    <property type="entry name" value="STKc_PknB_like"/>
    <property type="match status" value="1"/>
</dbReference>
<feature type="domain" description="Protein kinase" evidence="9">
    <location>
        <begin position="18"/>
        <end position="273"/>
    </location>
</feature>
<evidence type="ECO:0000256" key="7">
    <source>
        <dbReference type="ARBA" id="ARBA00047899"/>
    </source>
</evidence>
<dbReference type="FunFam" id="3.30.200.20:FF:000035">
    <property type="entry name" value="Serine/threonine protein kinase Stk1"/>
    <property type="match status" value="1"/>
</dbReference>
<dbReference type="Pfam" id="PF00069">
    <property type="entry name" value="Pkinase"/>
    <property type="match status" value="1"/>
</dbReference>
<evidence type="ECO:0000313" key="11">
    <source>
        <dbReference type="Proteomes" id="UP000432015"/>
    </source>
</evidence>
<dbReference type="SUPFAM" id="SSF56112">
    <property type="entry name" value="Protein kinase-like (PK-like)"/>
    <property type="match status" value="1"/>
</dbReference>
<comment type="catalytic activity">
    <reaction evidence="7">
        <text>L-threonyl-[protein] + ATP = O-phospho-L-threonyl-[protein] + ADP + H(+)</text>
        <dbReference type="Rhea" id="RHEA:46608"/>
        <dbReference type="Rhea" id="RHEA-COMP:11060"/>
        <dbReference type="Rhea" id="RHEA-COMP:11605"/>
        <dbReference type="ChEBI" id="CHEBI:15378"/>
        <dbReference type="ChEBI" id="CHEBI:30013"/>
        <dbReference type="ChEBI" id="CHEBI:30616"/>
        <dbReference type="ChEBI" id="CHEBI:61977"/>
        <dbReference type="ChEBI" id="CHEBI:456216"/>
        <dbReference type="EC" id="2.7.11.1"/>
    </reaction>
</comment>
<keyword evidence="4" id="KW-0547">Nucleotide-binding</keyword>
<keyword evidence="6" id="KW-0067">ATP-binding</keyword>
<evidence type="ECO:0000256" key="2">
    <source>
        <dbReference type="ARBA" id="ARBA00022527"/>
    </source>
</evidence>
<keyword evidence="2" id="KW-0723">Serine/threonine-protein kinase</keyword>
<dbReference type="Proteomes" id="UP000432015">
    <property type="component" value="Unassembled WGS sequence"/>
</dbReference>
<dbReference type="GO" id="GO:0005524">
    <property type="term" value="F:ATP binding"/>
    <property type="evidence" value="ECO:0007669"/>
    <property type="project" value="UniProtKB-KW"/>
</dbReference>
<evidence type="ECO:0000256" key="1">
    <source>
        <dbReference type="ARBA" id="ARBA00012513"/>
    </source>
</evidence>
<dbReference type="Pfam" id="PF22552">
    <property type="entry name" value="TY-Chap3"/>
    <property type="match status" value="1"/>
</dbReference>
<name>A0A7K1KWT5_9ACTN</name>
<dbReference type="GO" id="GO:0004674">
    <property type="term" value="F:protein serine/threonine kinase activity"/>
    <property type="evidence" value="ECO:0007669"/>
    <property type="project" value="UniProtKB-KW"/>
</dbReference>
<evidence type="ECO:0000256" key="4">
    <source>
        <dbReference type="ARBA" id="ARBA00022741"/>
    </source>
</evidence>
<keyword evidence="3" id="KW-0808">Transferase</keyword>
<dbReference type="RefSeq" id="WP_156215748.1">
    <property type="nucleotide sequence ID" value="NZ_WOFH01000003.1"/>
</dbReference>
<dbReference type="AlphaFoldDB" id="A0A7K1KWT5"/>
<dbReference type="SMART" id="SM00220">
    <property type="entry name" value="S_TKc"/>
    <property type="match status" value="1"/>
</dbReference>
<comment type="catalytic activity">
    <reaction evidence="8">
        <text>L-seryl-[protein] + ATP = O-phospho-L-seryl-[protein] + ADP + H(+)</text>
        <dbReference type="Rhea" id="RHEA:17989"/>
        <dbReference type="Rhea" id="RHEA-COMP:9863"/>
        <dbReference type="Rhea" id="RHEA-COMP:11604"/>
        <dbReference type="ChEBI" id="CHEBI:15378"/>
        <dbReference type="ChEBI" id="CHEBI:29999"/>
        <dbReference type="ChEBI" id="CHEBI:30616"/>
        <dbReference type="ChEBI" id="CHEBI:83421"/>
        <dbReference type="ChEBI" id="CHEBI:456216"/>
        <dbReference type="EC" id="2.7.11.1"/>
    </reaction>
</comment>
<evidence type="ECO:0000259" key="9">
    <source>
        <dbReference type="PROSITE" id="PS50011"/>
    </source>
</evidence>
<dbReference type="InterPro" id="IPR011009">
    <property type="entry name" value="Kinase-like_dom_sf"/>
</dbReference>
<dbReference type="Gene3D" id="3.30.200.20">
    <property type="entry name" value="Phosphorylase Kinase, domain 1"/>
    <property type="match status" value="1"/>
</dbReference>
<dbReference type="InterPro" id="IPR000719">
    <property type="entry name" value="Prot_kinase_dom"/>
</dbReference>
<protein>
    <recommendedName>
        <fullName evidence="1">non-specific serine/threonine protein kinase</fullName>
        <ecNumber evidence="1">2.7.11.1</ecNumber>
    </recommendedName>
</protein>
<dbReference type="PANTHER" id="PTHR43289:SF6">
    <property type="entry name" value="SERINE_THREONINE-PROTEIN KINASE NEKL-3"/>
    <property type="match status" value="1"/>
</dbReference>
<dbReference type="EC" id="2.7.11.1" evidence="1"/>
<dbReference type="PANTHER" id="PTHR43289">
    <property type="entry name" value="MITOGEN-ACTIVATED PROTEIN KINASE KINASE KINASE 20-RELATED"/>
    <property type="match status" value="1"/>
</dbReference>
<dbReference type="EMBL" id="WOFH01000003">
    <property type="protein sequence ID" value="MUN36664.1"/>
    <property type="molecule type" value="Genomic_DNA"/>
</dbReference>
<reference evidence="10 11" key="1">
    <citation type="submission" date="2019-11" db="EMBL/GenBank/DDBJ databases">
        <authorList>
            <person name="Cao P."/>
        </authorList>
    </citation>
    <scope>NUCLEOTIDE SEQUENCE [LARGE SCALE GENOMIC DNA]</scope>
    <source>
        <strain evidence="10 11">NEAU-AAG5</strain>
    </source>
</reference>
<evidence type="ECO:0000256" key="8">
    <source>
        <dbReference type="ARBA" id="ARBA00048679"/>
    </source>
</evidence>
<sequence>MAKKDGAVEPGVALGGRYRLVTRLARGGMGEVWSAVDQSLARWVAIKIVLAEMGADPMLIARLRREAQTAAALSHPGITVVYDIGEHEGHPFFVMELLEGTDFKALLADSPGGMPAVRAAGLMAQVADALDYAHRKGVVHRDIKPANLIELVGGGVRICDFGICRYSEATTGLTASGGVLGTPAYMAPEQYEDGSVDARSDLYSFGCTLYALLTGRPPFPGPSLVALMRQHLSMPPARLTAAPSRLADLVASLLSKNPGDRPASAGKVADALRAVAAERSVPSTFDDDLRVTFPNLQPVLKSFDEGIADQVPRARSLLRWPDFGYQLGRELAALDVDTILIIRERNETHHYVQAMRETDRLYAEAVSNNFLTGDLLLTEQDEAEMVRLGWNPPRDPVPKNWWTELPASATAADHRNLASIMMVGALRDVQGVRWTSSLVYESFWRHGTGLIELLDFDVECLDKKRVYVQKSSAQRDGQGPE</sequence>
<evidence type="ECO:0000256" key="5">
    <source>
        <dbReference type="ARBA" id="ARBA00022777"/>
    </source>
</evidence>
<proteinExistence type="predicted"/>
<organism evidence="10 11">
    <name type="scientific">Actinomadura litoris</name>
    <dbReference type="NCBI Taxonomy" id="2678616"/>
    <lineage>
        <taxon>Bacteria</taxon>
        <taxon>Bacillati</taxon>
        <taxon>Actinomycetota</taxon>
        <taxon>Actinomycetes</taxon>
        <taxon>Streptosporangiales</taxon>
        <taxon>Thermomonosporaceae</taxon>
        <taxon>Actinomadura</taxon>
    </lineage>
</organism>
<keyword evidence="11" id="KW-1185">Reference proteome</keyword>